<keyword evidence="5 7" id="KW-0030">Aminoacyl-tRNA synthetase</keyword>
<evidence type="ECO:0000256" key="5">
    <source>
        <dbReference type="ARBA" id="ARBA00023146"/>
    </source>
</evidence>
<dbReference type="Proteomes" id="UP000297555">
    <property type="component" value="Unassembled WGS sequence"/>
</dbReference>
<feature type="binding site" evidence="7">
    <location>
        <position position="39"/>
    </location>
    <ligand>
        <name>L-tyrosine</name>
        <dbReference type="ChEBI" id="CHEBI:58315"/>
    </ligand>
</feature>
<dbReference type="InterPro" id="IPR024107">
    <property type="entry name" value="Tyr-tRNA-ligase_bac_1"/>
</dbReference>
<dbReference type="PRINTS" id="PR01040">
    <property type="entry name" value="TRNASYNTHTYR"/>
</dbReference>
<feature type="binding site" evidence="7">
    <location>
        <position position="178"/>
    </location>
    <ligand>
        <name>L-tyrosine</name>
        <dbReference type="ChEBI" id="CHEBI:58315"/>
    </ligand>
</feature>
<dbReference type="PROSITE" id="PS50889">
    <property type="entry name" value="S4"/>
    <property type="match status" value="1"/>
</dbReference>
<dbReference type="InterPro" id="IPR002305">
    <property type="entry name" value="aa-tRNA-synth_Ic"/>
</dbReference>
<comment type="catalytic activity">
    <reaction evidence="6 7">
        <text>tRNA(Tyr) + L-tyrosine + ATP = L-tyrosyl-tRNA(Tyr) + AMP + diphosphate + H(+)</text>
        <dbReference type="Rhea" id="RHEA:10220"/>
        <dbReference type="Rhea" id="RHEA-COMP:9706"/>
        <dbReference type="Rhea" id="RHEA-COMP:9707"/>
        <dbReference type="ChEBI" id="CHEBI:15378"/>
        <dbReference type="ChEBI" id="CHEBI:30616"/>
        <dbReference type="ChEBI" id="CHEBI:33019"/>
        <dbReference type="ChEBI" id="CHEBI:58315"/>
        <dbReference type="ChEBI" id="CHEBI:78442"/>
        <dbReference type="ChEBI" id="CHEBI:78536"/>
        <dbReference type="ChEBI" id="CHEBI:456215"/>
        <dbReference type="EC" id="6.1.1.1"/>
    </reaction>
</comment>
<dbReference type="InterPro" id="IPR002307">
    <property type="entry name" value="Tyr-tRNA-ligase"/>
</dbReference>
<proteinExistence type="inferred from homology"/>
<evidence type="ECO:0000256" key="8">
    <source>
        <dbReference type="PROSITE-ProRule" id="PRU00182"/>
    </source>
</evidence>
<dbReference type="HAMAP" id="MF_02006">
    <property type="entry name" value="Tyr_tRNA_synth_type1"/>
    <property type="match status" value="1"/>
</dbReference>
<evidence type="ECO:0000256" key="7">
    <source>
        <dbReference type="HAMAP-Rule" id="MF_02006"/>
    </source>
</evidence>
<comment type="similarity">
    <text evidence="7">Belongs to the class-I aminoacyl-tRNA synthetase family. TyrS type 1 subfamily.</text>
</comment>
<dbReference type="NCBIfam" id="TIGR00234">
    <property type="entry name" value="tyrS"/>
    <property type="match status" value="1"/>
</dbReference>
<dbReference type="SUPFAM" id="SSF52374">
    <property type="entry name" value="Nucleotidylyl transferase"/>
    <property type="match status" value="1"/>
</dbReference>
<keyword evidence="4 7" id="KW-0648">Protein biosynthesis</keyword>
<dbReference type="GO" id="GO:0005524">
    <property type="term" value="F:ATP binding"/>
    <property type="evidence" value="ECO:0007669"/>
    <property type="project" value="UniProtKB-UniRule"/>
</dbReference>
<dbReference type="FunFam" id="1.10.240.10:FF:000001">
    <property type="entry name" value="Tyrosine--tRNA ligase"/>
    <property type="match status" value="1"/>
</dbReference>
<dbReference type="CDD" id="cd00165">
    <property type="entry name" value="S4"/>
    <property type="match status" value="1"/>
</dbReference>
<evidence type="ECO:0000313" key="10">
    <source>
        <dbReference type="Proteomes" id="UP000297555"/>
    </source>
</evidence>
<dbReference type="EC" id="6.1.1.1" evidence="7"/>
<dbReference type="RefSeq" id="WP_134826887.1">
    <property type="nucleotide sequence ID" value="NZ_SPDQ01000015.1"/>
</dbReference>
<dbReference type="CDD" id="cd00805">
    <property type="entry name" value="TyrRS_core"/>
    <property type="match status" value="1"/>
</dbReference>
<keyword evidence="8" id="KW-0694">RNA-binding</keyword>
<gene>
    <name evidence="7" type="primary">tyrS</name>
    <name evidence="9" type="ORF">E4J90_14530</name>
</gene>
<feature type="short sequence motif" description="'KMSKS' region" evidence="7">
    <location>
        <begin position="234"/>
        <end position="238"/>
    </location>
</feature>
<dbReference type="GO" id="GO:0006437">
    <property type="term" value="P:tyrosyl-tRNA aminoacylation"/>
    <property type="evidence" value="ECO:0007669"/>
    <property type="project" value="UniProtKB-UniRule"/>
</dbReference>
<comment type="subcellular location">
    <subcellularLocation>
        <location evidence="7">Cytoplasm</location>
    </subcellularLocation>
</comment>
<dbReference type="GO" id="GO:0003723">
    <property type="term" value="F:RNA binding"/>
    <property type="evidence" value="ECO:0007669"/>
    <property type="project" value="UniProtKB-KW"/>
</dbReference>
<evidence type="ECO:0000256" key="6">
    <source>
        <dbReference type="ARBA" id="ARBA00048248"/>
    </source>
</evidence>
<keyword evidence="1 7" id="KW-0436">Ligase</keyword>
<evidence type="ECO:0000313" key="9">
    <source>
        <dbReference type="EMBL" id="TFH79888.1"/>
    </source>
</evidence>
<dbReference type="Gene3D" id="3.40.50.620">
    <property type="entry name" value="HUPs"/>
    <property type="match status" value="1"/>
</dbReference>
<reference evidence="9 10" key="1">
    <citation type="submission" date="2019-03" db="EMBL/GenBank/DDBJ databases">
        <title>Draft genome sequence of humic substances-degrading Pseudomonas kribbensis CHA-19 from forest soil.</title>
        <authorList>
            <person name="Kim D."/>
        </authorList>
    </citation>
    <scope>NUCLEOTIDE SEQUENCE [LARGE SCALE GENOMIC DNA]</scope>
    <source>
        <strain evidence="9 10">CHA-19</strain>
    </source>
</reference>
<feature type="binding site" evidence="7">
    <location>
        <position position="237"/>
    </location>
    <ligand>
        <name>ATP</name>
        <dbReference type="ChEBI" id="CHEBI:30616"/>
    </ligand>
</feature>
<keyword evidence="2 7" id="KW-0547">Nucleotide-binding</keyword>
<dbReference type="InterPro" id="IPR036986">
    <property type="entry name" value="S4_RNA-bd_sf"/>
</dbReference>
<dbReference type="PANTHER" id="PTHR11766">
    <property type="entry name" value="TYROSYL-TRNA SYNTHETASE"/>
    <property type="match status" value="1"/>
</dbReference>
<dbReference type="OrthoDB" id="9804243at2"/>
<dbReference type="AlphaFoldDB" id="A0A4Y8VFS8"/>
<dbReference type="Gene3D" id="3.10.290.10">
    <property type="entry name" value="RNA-binding S4 domain"/>
    <property type="match status" value="1"/>
</dbReference>
<dbReference type="Pfam" id="PF00579">
    <property type="entry name" value="tRNA-synt_1b"/>
    <property type="match status" value="1"/>
</dbReference>
<sequence>MTEPSPDLIAHLQARGFIHQSTDLDGLRKHLATGRRTIYLGFDATADSLHVGHLQGLMLMRWLQKAGHRPILLIGGATTRIGDPSFRDESRPILDEAQIQANITGITRTFARYLTLAADAGKVVDNAEWLDGIGYLRFLDQVGRYFSINRLLTFDAVRQRLDREHSLSFLEFGYTLLQAHDFTELAKQYDCTVQLGGADQWANIINGVELGRRRDNRQLFGLTMPLLTSSDGKKMGKSVSGAVWLDGSRLSPFDFWQFWRNCDDRDVARFLALFSELSLTEIQTLTAEQGEALNHAKCVLADQVTALAHGAEAASQARAAALAIFAEGGDAELTPMTIDRRSVQAGISLAELLVRLGIEKSRAAVRRLASGRGLRLDGMIVEAGDVLLSPEALQWRISLGKKRHFHVQVVDRSGAVTEDSW</sequence>
<name>A0A4Y8VFS8_9PSED</name>
<evidence type="ECO:0000256" key="4">
    <source>
        <dbReference type="ARBA" id="ARBA00022917"/>
    </source>
</evidence>
<dbReference type="EMBL" id="SPDQ01000015">
    <property type="protein sequence ID" value="TFH79888.1"/>
    <property type="molecule type" value="Genomic_DNA"/>
</dbReference>
<dbReference type="InterPro" id="IPR014729">
    <property type="entry name" value="Rossmann-like_a/b/a_fold"/>
</dbReference>
<feature type="short sequence motif" description="'HIGH' region" evidence="7">
    <location>
        <begin position="44"/>
        <end position="53"/>
    </location>
</feature>
<evidence type="ECO:0000256" key="2">
    <source>
        <dbReference type="ARBA" id="ARBA00022741"/>
    </source>
</evidence>
<dbReference type="PANTHER" id="PTHR11766:SF0">
    <property type="entry name" value="TYROSINE--TRNA LIGASE, MITOCHONDRIAL"/>
    <property type="match status" value="1"/>
</dbReference>
<keyword evidence="7" id="KW-0963">Cytoplasm</keyword>
<evidence type="ECO:0000256" key="3">
    <source>
        <dbReference type="ARBA" id="ARBA00022840"/>
    </source>
</evidence>
<dbReference type="Gene3D" id="1.10.240.10">
    <property type="entry name" value="Tyrosyl-Transfer RNA Synthetase"/>
    <property type="match status" value="1"/>
</dbReference>
<dbReference type="InterPro" id="IPR024088">
    <property type="entry name" value="Tyr-tRNA-ligase_bac-type"/>
</dbReference>
<accession>A0A4Y8VFS8</accession>
<organism evidence="9 10">
    <name type="scientific">Pseudomonas kribbensis</name>
    <dbReference type="NCBI Taxonomy" id="1628086"/>
    <lineage>
        <taxon>Bacteria</taxon>
        <taxon>Pseudomonadati</taxon>
        <taxon>Pseudomonadota</taxon>
        <taxon>Gammaproteobacteria</taxon>
        <taxon>Pseudomonadales</taxon>
        <taxon>Pseudomonadaceae</taxon>
        <taxon>Pseudomonas</taxon>
    </lineage>
</organism>
<evidence type="ECO:0000256" key="1">
    <source>
        <dbReference type="ARBA" id="ARBA00022598"/>
    </source>
</evidence>
<dbReference type="SUPFAM" id="SSF55174">
    <property type="entry name" value="Alpha-L RNA-binding motif"/>
    <property type="match status" value="1"/>
</dbReference>
<protein>
    <recommendedName>
        <fullName evidence="7">Tyrosine--tRNA ligase</fullName>
        <ecNumber evidence="7">6.1.1.1</ecNumber>
    </recommendedName>
    <alternativeName>
        <fullName evidence="7">Tyrosyl-tRNA synthetase</fullName>
        <shortName evidence="7">TyrRS</shortName>
    </alternativeName>
</protein>
<dbReference type="GO" id="GO:0005829">
    <property type="term" value="C:cytosol"/>
    <property type="evidence" value="ECO:0007669"/>
    <property type="project" value="TreeGrafter"/>
</dbReference>
<comment type="subunit">
    <text evidence="7">Homodimer.</text>
</comment>
<keyword evidence="3 7" id="KW-0067">ATP-binding</keyword>
<feature type="binding site" evidence="7">
    <location>
        <position position="174"/>
    </location>
    <ligand>
        <name>L-tyrosine</name>
        <dbReference type="ChEBI" id="CHEBI:58315"/>
    </ligand>
</feature>
<dbReference type="GO" id="GO:0004831">
    <property type="term" value="F:tyrosine-tRNA ligase activity"/>
    <property type="evidence" value="ECO:0007669"/>
    <property type="project" value="UniProtKB-UniRule"/>
</dbReference>
<comment type="caution">
    <text evidence="9">The sequence shown here is derived from an EMBL/GenBank/DDBJ whole genome shotgun (WGS) entry which is preliminary data.</text>
</comment>
<comment type="function">
    <text evidence="7">Catalyzes the attachment of tyrosine to tRNA(Tyr) in a two-step reaction: tyrosine is first activated by ATP to form Tyr-AMP and then transferred to the acceptor end of tRNA(Tyr).</text>
</comment>